<dbReference type="EMBL" id="JAPFFM010000002">
    <property type="protein sequence ID" value="KAJ6773121.1"/>
    <property type="molecule type" value="Genomic_DNA"/>
</dbReference>
<sequence length="55" mass="6169">MASFYPEMALNGIRPKTLSTGTLHLKNGVRCMAEVCCRPYSCSSSKDIWMTHELC</sequence>
<gene>
    <name evidence="1" type="ORF">OIU74_019176</name>
</gene>
<accession>A0A9Q0WV85</accession>
<evidence type="ECO:0000313" key="2">
    <source>
        <dbReference type="Proteomes" id="UP001151752"/>
    </source>
</evidence>
<reference evidence="1" key="1">
    <citation type="submission" date="2022-11" db="EMBL/GenBank/DDBJ databases">
        <authorList>
            <person name="Hyden B.L."/>
            <person name="Feng K."/>
            <person name="Yates T."/>
            <person name="Jawdy S."/>
            <person name="Smart L.B."/>
            <person name="Muchero W."/>
        </authorList>
    </citation>
    <scope>NUCLEOTIDE SEQUENCE</scope>
    <source>
        <tissue evidence="1">Shoot tip</tissue>
    </source>
</reference>
<evidence type="ECO:0000313" key="1">
    <source>
        <dbReference type="EMBL" id="KAJ6773121.1"/>
    </source>
</evidence>
<organism evidence="1 2">
    <name type="scientific">Salix koriyanagi</name>
    <dbReference type="NCBI Taxonomy" id="2511006"/>
    <lineage>
        <taxon>Eukaryota</taxon>
        <taxon>Viridiplantae</taxon>
        <taxon>Streptophyta</taxon>
        <taxon>Embryophyta</taxon>
        <taxon>Tracheophyta</taxon>
        <taxon>Spermatophyta</taxon>
        <taxon>Magnoliopsida</taxon>
        <taxon>eudicotyledons</taxon>
        <taxon>Gunneridae</taxon>
        <taxon>Pentapetalae</taxon>
        <taxon>rosids</taxon>
        <taxon>fabids</taxon>
        <taxon>Malpighiales</taxon>
        <taxon>Salicaceae</taxon>
        <taxon>Saliceae</taxon>
        <taxon>Salix</taxon>
    </lineage>
</organism>
<proteinExistence type="predicted"/>
<protein>
    <submittedName>
        <fullName evidence="1">Uncharacterized protein</fullName>
    </submittedName>
</protein>
<keyword evidence="2" id="KW-1185">Reference proteome</keyword>
<reference evidence="1" key="2">
    <citation type="journal article" date="2023" name="Int. J. Mol. Sci.">
        <title>De Novo Assembly and Annotation of 11 Diverse Shrub Willow (Salix) Genomes Reveals Novel Gene Organization in Sex-Linked Regions.</title>
        <authorList>
            <person name="Hyden B."/>
            <person name="Feng K."/>
            <person name="Yates T.B."/>
            <person name="Jawdy S."/>
            <person name="Cereghino C."/>
            <person name="Smart L.B."/>
            <person name="Muchero W."/>
        </authorList>
    </citation>
    <scope>NUCLEOTIDE SEQUENCE</scope>
    <source>
        <tissue evidence="1">Shoot tip</tissue>
    </source>
</reference>
<comment type="caution">
    <text evidence="1">The sequence shown here is derived from an EMBL/GenBank/DDBJ whole genome shotgun (WGS) entry which is preliminary data.</text>
</comment>
<dbReference type="Proteomes" id="UP001151752">
    <property type="component" value="Chromosome 10"/>
</dbReference>
<name>A0A9Q0WV85_9ROSI</name>
<dbReference type="AlphaFoldDB" id="A0A9Q0WV85"/>